<dbReference type="EMBL" id="ACEB01000046">
    <property type="protein sequence ID" value="EEG25814.1"/>
    <property type="molecule type" value="Genomic_DNA"/>
</dbReference>
<evidence type="ECO:0000313" key="2">
    <source>
        <dbReference type="Proteomes" id="UP000006247"/>
    </source>
</evidence>
<evidence type="ECO:0000313" key="1">
    <source>
        <dbReference type="EMBL" id="EEG25814.1"/>
    </source>
</evidence>
<comment type="caution">
    <text evidence="1">The sequence shown here is derived from an EMBL/GenBank/DDBJ whole genome shotgun (WGS) entry which is preliminary data.</text>
</comment>
<proteinExistence type="predicted"/>
<accession>C0E6V5</accession>
<organism evidence="1 2">
    <name type="scientific">Corynebacterium matruchotii ATCC 33806</name>
    <dbReference type="NCBI Taxonomy" id="566549"/>
    <lineage>
        <taxon>Bacteria</taxon>
        <taxon>Bacillati</taxon>
        <taxon>Actinomycetota</taxon>
        <taxon>Actinomycetes</taxon>
        <taxon>Mycobacteriales</taxon>
        <taxon>Corynebacteriaceae</taxon>
        <taxon>Corynebacterium</taxon>
    </lineage>
</organism>
<dbReference type="AlphaFoldDB" id="C0E6V5"/>
<dbReference type="HOGENOM" id="CLU_3078891_0_0_11"/>
<dbReference type="Proteomes" id="UP000006247">
    <property type="component" value="Unassembled WGS sequence"/>
</dbReference>
<name>C0E6V5_9CORY</name>
<gene>
    <name evidence="1" type="ORF">CORMATOL_02742</name>
</gene>
<reference evidence="1 2" key="1">
    <citation type="submission" date="2009-01" db="EMBL/GenBank/DDBJ databases">
        <authorList>
            <person name="Fulton L."/>
            <person name="Clifton S."/>
            <person name="Chinwalla A.T."/>
            <person name="Mitreva M."/>
            <person name="Sodergren E."/>
            <person name="Weinstock G."/>
            <person name="Clifton S."/>
            <person name="Dooling D.J."/>
            <person name="Fulton B."/>
            <person name="Minx P."/>
            <person name="Pepin K.H."/>
            <person name="Johnson M."/>
            <person name="Bhonagiri V."/>
            <person name="Nash W.E."/>
            <person name="Mardis E.R."/>
            <person name="Wilson R.K."/>
        </authorList>
    </citation>
    <scope>NUCLEOTIDE SEQUENCE [LARGE SCALE GENOMIC DNA]</scope>
    <source>
        <strain evidence="1 2">ATCC 33806</strain>
    </source>
</reference>
<sequence length="52" mass="5599">MVSIIAGYCRDSVTPWCETLVVVMSSLGLNPNRSPTAVGFMWVYATSPHPVG</sequence>
<protein>
    <submittedName>
        <fullName evidence="1">Uncharacterized protein</fullName>
    </submittedName>
</protein>